<proteinExistence type="predicted"/>
<dbReference type="SUPFAM" id="SSF81665">
    <property type="entry name" value="Calcium ATPase, transmembrane domain M"/>
    <property type="match status" value="1"/>
</dbReference>
<feature type="non-terminal residue" evidence="3">
    <location>
        <position position="1"/>
    </location>
</feature>
<keyword evidence="2" id="KW-0472">Membrane</keyword>
<dbReference type="GO" id="GO:0005388">
    <property type="term" value="F:P-type calcium transporter activity"/>
    <property type="evidence" value="ECO:0007669"/>
    <property type="project" value="TreeGrafter"/>
</dbReference>
<dbReference type="Proteomes" id="UP000265520">
    <property type="component" value="Unassembled WGS sequence"/>
</dbReference>
<evidence type="ECO:0000313" key="3">
    <source>
        <dbReference type="EMBL" id="MCI53238.1"/>
    </source>
</evidence>
<feature type="non-terminal residue" evidence="3">
    <location>
        <position position="67"/>
    </location>
</feature>
<dbReference type="Gene3D" id="1.20.1110.10">
    <property type="entry name" value="Calcium-transporting ATPase, transmembrane domain"/>
    <property type="match status" value="1"/>
</dbReference>
<keyword evidence="4" id="KW-1185">Reference proteome</keyword>
<dbReference type="EMBL" id="LXQA010460189">
    <property type="protein sequence ID" value="MCI53238.1"/>
    <property type="molecule type" value="Genomic_DNA"/>
</dbReference>
<accession>A0A392SWL1</accession>
<feature type="transmembrane region" description="Helical" evidence="2">
    <location>
        <begin position="6"/>
        <end position="35"/>
    </location>
</feature>
<keyword evidence="1" id="KW-0460">Magnesium</keyword>
<dbReference type="InterPro" id="IPR023298">
    <property type="entry name" value="ATPase_P-typ_TM_dom_sf"/>
</dbReference>
<name>A0A392SWL1_9FABA</name>
<sequence length="67" mass="7002">DVMNAIIGIIADAVTIVVVAIPEGLPLAVTLTLAYSMKKMMADQAMVRKLSACETMGSATTICTDKT</sequence>
<evidence type="ECO:0000256" key="2">
    <source>
        <dbReference type="SAM" id="Phobius"/>
    </source>
</evidence>
<dbReference type="PANTHER" id="PTHR24093">
    <property type="entry name" value="CATION TRANSPORTING ATPASE"/>
    <property type="match status" value="1"/>
</dbReference>
<keyword evidence="2" id="KW-0812">Transmembrane</keyword>
<reference evidence="3 4" key="1">
    <citation type="journal article" date="2018" name="Front. Plant Sci.">
        <title>Red Clover (Trifolium pratense) and Zigzag Clover (T. medium) - A Picture of Genomic Similarities and Differences.</title>
        <authorList>
            <person name="Dluhosova J."/>
            <person name="Istvanek J."/>
            <person name="Nedelnik J."/>
            <person name="Repkova J."/>
        </authorList>
    </citation>
    <scope>NUCLEOTIDE SEQUENCE [LARGE SCALE GENOMIC DNA]</scope>
    <source>
        <strain evidence="4">cv. 10/8</strain>
        <tissue evidence="3">Leaf</tissue>
    </source>
</reference>
<evidence type="ECO:0000256" key="1">
    <source>
        <dbReference type="ARBA" id="ARBA00022842"/>
    </source>
</evidence>
<keyword evidence="2" id="KW-1133">Transmembrane helix</keyword>
<comment type="caution">
    <text evidence="3">The sequence shown here is derived from an EMBL/GenBank/DDBJ whole genome shotgun (WGS) entry which is preliminary data.</text>
</comment>
<dbReference type="AlphaFoldDB" id="A0A392SWL1"/>
<dbReference type="PANTHER" id="PTHR24093:SF434">
    <property type="entry name" value="CALCIUM-TRANSPORTING ATPASE 13, PLASMA MEMBRANE-TYPE-RELATED"/>
    <property type="match status" value="1"/>
</dbReference>
<organism evidence="3 4">
    <name type="scientific">Trifolium medium</name>
    <dbReference type="NCBI Taxonomy" id="97028"/>
    <lineage>
        <taxon>Eukaryota</taxon>
        <taxon>Viridiplantae</taxon>
        <taxon>Streptophyta</taxon>
        <taxon>Embryophyta</taxon>
        <taxon>Tracheophyta</taxon>
        <taxon>Spermatophyta</taxon>
        <taxon>Magnoliopsida</taxon>
        <taxon>eudicotyledons</taxon>
        <taxon>Gunneridae</taxon>
        <taxon>Pentapetalae</taxon>
        <taxon>rosids</taxon>
        <taxon>fabids</taxon>
        <taxon>Fabales</taxon>
        <taxon>Fabaceae</taxon>
        <taxon>Papilionoideae</taxon>
        <taxon>50 kb inversion clade</taxon>
        <taxon>NPAAA clade</taxon>
        <taxon>Hologalegina</taxon>
        <taxon>IRL clade</taxon>
        <taxon>Trifolieae</taxon>
        <taxon>Trifolium</taxon>
    </lineage>
</organism>
<evidence type="ECO:0000313" key="4">
    <source>
        <dbReference type="Proteomes" id="UP000265520"/>
    </source>
</evidence>
<protein>
    <submittedName>
        <fullName evidence="3">Calcium-transporting ATPase plasma membrane-type-like</fullName>
    </submittedName>
</protein>
<dbReference type="GO" id="GO:0005886">
    <property type="term" value="C:plasma membrane"/>
    <property type="evidence" value="ECO:0007669"/>
    <property type="project" value="TreeGrafter"/>
</dbReference>